<name>A0A0G0GQ37_9BACT</name>
<keyword evidence="3" id="KW-0472">Membrane</keyword>
<feature type="region of interest" description="Disordered" evidence="2">
    <location>
        <begin position="1"/>
        <end position="37"/>
    </location>
</feature>
<gene>
    <name evidence="4" type="ORF">US45_C0028G0004</name>
</gene>
<keyword evidence="3" id="KW-1133">Transmembrane helix</keyword>
<sequence>MALEDKDILNEESSTGGKPPSSFGIESPVGKGESSEVEKLKRETDIVKTLWEGLNNEFQKINKAFQNQKKVVATLEKKVDSLESRSRVAELRSIEVIGIISAVIALVLVFVNTANSQTSLENSFFVLITATSALVIFASLMHYFFNTEDKNSYKYYIASLFFFLIVIVLVGLYIFFKPH</sequence>
<evidence type="ECO:0000256" key="2">
    <source>
        <dbReference type="SAM" id="MobiDB-lite"/>
    </source>
</evidence>
<feature type="coiled-coil region" evidence="1">
    <location>
        <begin position="65"/>
        <end position="92"/>
    </location>
</feature>
<reference evidence="4 5" key="1">
    <citation type="journal article" date="2015" name="Nature">
        <title>rRNA introns, odd ribosomes, and small enigmatic genomes across a large radiation of phyla.</title>
        <authorList>
            <person name="Brown C.T."/>
            <person name="Hug L.A."/>
            <person name="Thomas B.C."/>
            <person name="Sharon I."/>
            <person name="Castelle C.J."/>
            <person name="Singh A."/>
            <person name="Wilkins M.J."/>
            <person name="Williams K.H."/>
            <person name="Banfield J.F."/>
        </authorList>
    </citation>
    <scope>NUCLEOTIDE SEQUENCE [LARGE SCALE GENOMIC DNA]</scope>
</reference>
<evidence type="ECO:0000256" key="3">
    <source>
        <dbReference type="SAM" id="Phobius"/>
    </source>
</evidence>
<feature type="transmembrane region" description="Helical" evidence="3">
    <location>
        <begin position="94"/>
        <end position="112"/>
    </location>
</feature>
<dbReference type="Proteomes" id="UP000034701">
    <property type="component" value="Unassembled WGS sequence"/>
</dbReference>
<evidence type="ECO:0000313" key="4">
    <source>
        <dbReference type="EMBL" id="KKQ32127.1"/>
    </source>
</evidence>
<feature type="transmembrane region" description="Helical" evidence="3">
    <location>
        <begin position="124"/>
        <end position="145"/>
    </location>
</feature>
<accession>A0A0G0GQ37</accession>
<evidence type="ECO:0000313" key="5">
    <source>
        <dbReference type="Proteomes" id="UP000034701"/>
    </source>
</evidence>
<comment type="caution">
    <text evidence="4">The sequence shown here is derived from an EMBL/GenBank/DDBJ whole genome shotgun (WGS) entry which is preliminary data.</text>
</comment>
<keyword evidence="3" id="KW-0812">Transmembrane</keyword>
<dbReference type="AlphaFoldDB" id="A0A0G0GQ37"/>
<dbReference type="EMBL" id="LBTA01000028">
    <property type="protein sequence ID" value="KKQ32127.1"/>
    <property type="molecule type" value="Genomic_DNA"/>
</dbReference>
<keyword evidence="1" id="KW-0175">Coiled coil</keyword>
<organism evidence="4 5">
    <name type="scientific">Candidatus Nomurabacteria bacterium GW2011_GWA1_37_20</name>
    <dbReference type="NCBI Taxonomy" id="1618729"/>
    <lineage>
        <taxon>Bacteria</taxon>
        <taxon>Candidatus Nomuraibacteriota</taxon>
    </lineage>
</organism>
<evidence type="ECO:0000256" key="1">
    <source>
        <dbReference type="SAM" id="Coils"/>
    </source>
</evidence>
<protein>
    <submittedName>
        <fullName evidence="4">Uncharacterized protein</fullName>
    </submittedName>
</protein>
<feature type="transmembrane region" description="Helical" evidence="3">
    <location>
        <begin position="157"/>
        <end position="176"/>
    </location>
</feature>
<proteinExistence type="predicted"/>